<evidence type="ECO:0000256" key="4">
    <source>
        <dbReference type="SAM" id="Phobius"/>
    </source>
</evidence>
<dbReference type="Proteomes" id="UP000198727">
    <property type="component" value="Unassembled WGS sequence"/>
</dbReference>
<keyword evidence="2 4" id="KW-0472">Membrane</keyword>
<protein>
    <submittedName>
        <fullName evidence="5">Mce-associated membrane protein</fullName>
    </submittedName>
</protein>
<dbReference type="GO" id="GO:0016020">
    <property type="term" value="C:membrane"/>
    <property type="evidence" value="ECO:0007669"/>
    <property type="project" value="UniProtKB-SubCell"/>
</dbReference>
<gene>
    <name evidence="5" type="ORF">SAMN05421810_1019</name>
</gene>
<evidence type="ECO:0000256" key="3">
    <source>
        <dbReference type="SAM" id="MobiDB-lite"/>
    </source>
</evidence>
<dbReference type="AlphaFoldDB" id="A0A1I5K6B7"/>
<keyword evidence="4" id="KW-1133">Transmembrane helix</keyword>
<keyword evidence="6" id="KW-1185">Reference proteome</keyword>
<proteinExistence type="predicted"/>
<comment type="subcellular location">
    <subcellularLocation>
        <location evidence="1">Membrane</location>
    </subcellularLocation>
</comment>
<evidence type="ECO:0000256" key="1">
    <source>
        <dbReference type="ARBA" id="ARBA00004370"/>
    </source>
</evidence>
<organism evidence="5 6">
    <name type="scientific">Amycolatopsis arida</name>
    <dbReference type="NCBI Taxonomy" id="587909"/>
    <lineage>
        <taxon>Bacteria</taxon>
        <taxon>Bacillati</taxon>
        <taxon>Actinomycetota</taxon>
        <taxon>Actinomycetes</taxon>
        <taxon>Pseudonocardiales</taxon>
        <taxon>Pseudonocardiaceae</taxon>
        <taxon>Amycolatopsis</taxon>
    </lineage>
</organism>
<keyword evidence="4" id="KW-0812">Transmembrane</keyword>
<evidence type="ECO:0000313" key="5">
    <source>
        <dbReference type="EMBL" id="SFO80569.1"/>
    </source>
</evidence>
<dbReference type="PANTHER" id="PTHR37042:SF4">
    <property type="entry name" value="OUTER MEMBRANE PROTEIN RV1973"/>
    <property type="match status" value="1"/>
</dbReference>
<evidence type="ECO:0000256" key="2">
    <source>
        <dbReference type="ARBA" id="ARBA00023136"/>
    </source>
</evidence>
<dbReference type="STRING" id="587909.SAMN05421810_1019"/>
<name>A0A1I5K6B7_9PSEU</name>
<dbReference type="EMBL" id="FOWW01000001">
    <property type="protein sequence ID" value="SFO80569.1"/>
    <property type="molecule type" value="Genomic_DNA"/>
</dbReference>
<dbReference type="PANTHER" id="PTHR37042">
    <property type="entry name" value="OUTER MEMBRANE PROTEIN RV1973"/>
    <property type="match status" value="1"/>
</dbReference>
<reference evidence="6" key="1">
    <citation type="submission" date="2016-10" db="EMBL/GenBank/DDBJ databases">
        <authorList>
            <person name="Varghese N."/>
            <person name="Submissions S."/>
        </authorList>
    </citation>
    <scope>NUCLEOTIDE SEQUENCE [LARGE SCALE GENOMIC DNA]</scope>
    <source>
        <strain evidence="6">CGMCC 4.5579</strain>
    </source>
</reference>
<accession>A0A1I5K6B7</accession>
<feature type="transmembrane region" description="Helical" evidence="4">
    <location>
        <begin position="63"/>
        <end position="82"/>
    </location>
</feature>
<dbReference type="RefSeq" id="WP_243859266.1">
    <property type="nucleotide sequence ID" value="NZ_FOWW01000001.1"/>
</dbReference>
<evidence type="ECO:0000313" key="6">
    <source>
        <dbReference type="Proteomes" id="UP000198727"/>
    </source>
</evidence>
<feature type="region of interest" description="Disordered" evidence="3">
    <location>
        <begin position="1"/>
        <end position="43"/>
    </location>
</feature>
<sequence length="224" mass="24188">MTAGSDVAEGAVGEPGGERPPSPEAHESDVDRSGQVGAGNASLPAERSRWPWRSYRVSWRRPVALLLAVALVLVGLGTWFTLEAHSLRTGGPAANRALADPTATAEVTAQVTRAVQQIFSYSPERMGTTERDAAAVLRGPARESYDRLFGQVRRRAPEQRLTLTTRVVASAVRELTPKRATLLVFCDQEAVRGDTGTTSTAAAQLTITAEHHDNRWLIVDLAPR</sequence>